<dbReference type="PROSITE" id="PS00135">
    <property type="entry name" value="TRYPSIN_SER"/>
    <property type="match status" value="1"/>
</dbReference>
<dbReference type="OMA" id="CEYGEPS"/>
<reference evidence="7" key="2">
    <citation type="submission" date="2025-09" db="UniProtKB">
        <authorList>
            <consortium name="Ensembl"/>
        </authorList>
    </citation>
    <scope>IDENTIFICATION</scope>
</reference>
<keyword evidence="3 5" id="KW-0720">Serine protease</keyword>
<evidence type="ECO:0000256" key="1">
    <source>
        <dbReference type="ARBA" id="ARBA00022670"/>
    </source>
</evidence>
<dbReference type="GeneTree" id="ENSGT00940000155138"/>
<dbReference type="FunFam" id="2.40.10.10:FF:000068">
    <property type="entry name" value="transmembrane protease serine 2"/>
    <property type="match status" value="1"/>
</dbReference>
<dbReference type="PROSITE" id="PS00134">
    <property type="entry name" value="TRYPSIN_HIS"/>
    <property type="match status" value="1"/>
</dbReference>
<evidence type="ECO:0000259" key="6">
    <source>
        <dbReference type="PROSITE" id="PS50240"/>
    </source>
</evidence>
<dbReference type="InterPro" id="IPR033116">
    <property type="entry name" value="TRYPSIN_SER"/>
</dbReference>
<evidence type="ECO:0000256" key="2">
    <source>
        <dbReference type="ARBA" id="ARBA00022801"/>
    </source>
</evidence>
<dbReference type="PANTHER" id="PTHR24252">
    <property type="entry name" value="ACROSIN-RELATED"/>
    <property type="match status" value="1"/>
</dbReference>
<dbReference type="PROSITE" id="PS50240">
    <property type="entry name" value="TRYPSIN_DOM"/>
    <property type="match status" value="1"/>
</dbReference>
<organism evidence="7 8">
    <name type="scientific">Eptatretus burgeri</name>
    <name type="common">Inshore hagfish</name>
    <dbReference type="NCBI Taxonomy" id="7764"/>
    <lineage>
        <taxon>Eukaryota</taxon>
        <taxon>Metazoa</taxon>
        <taxon>Chordata</taxon>
        <taxon>Craniata</taxon>
        <taxon>Vertebrata</taxon>
        <taxon>Cyclostomata</taxon>
        <taxon>Myxini</taxon>
        <taxon>Myxiniformes</taxon>
        <taxon>Myxinidae</taxon>
        <taxon>Eptatretinae</taxon>
        <taxon>Eptatretus</taxon>
    </lineage>
</organism>
<feature type="domain" description="Peptidase S1" evidence="6">
    <location>
        <begin position="21"/>
        <end position="237"/>
    </location>
</feature>
<dbReference type="SMART" id="SM00020">
    <property type="entry name" value="Tryp_SPc"/>
    <property type="match status" value="1"/>
</dbReference>
<protein>
    <recommendedName>
        <fullName evidence="6">Peptidase S1 domain-containing protein</fullName>
    </recommendedName>
</protein>
<dbReference type="PRINTS" id="PR00722">
    <property type="entry name" value="CHYMOTRYPSIN"/>
</dbReference>
<evidence type="ECO:0000313" key="8">
    <source>
        <dbReference type="Proteomes" id="UP000694388"/>
    </source>
</evidence>
<dbReference type="InterPro" id="IPR001314">
    <property type="entry name" value="Peptidase_S1A"/>
</dbReference>
<evidence type="ECO:0000256" key="5">
    <source>
        <dbReference type="RuleBase" id="RU363034"/>
    </source>
</evidence>
<name>A0A8C4NI13_EPTBU</name>
<keyword evidence="8" id="KW-1185">Reference proteome</keyword>
<dbReference type="Ensembl" id="ENSEBUT00000007522.1">
    <property type="protein sequence ID" value="ENSEBUP00000007053.1"/>
    <property type="gene ID" value="ENSEBUG00000004613.1"/>
</dbReference>
<evidence type="ECO:0000313" key="7">
    <source>
        <dbReference type="Ensembl" id="ENSEBUP00000007053.1"/>
    </source>
</evidence>
<keyword evidence="2 5" id="KW-0378">Hydrolase</keyword>
<dbReference type="Gene3D" id="2.40.10.10">
    <property type="entry name" value="Trypsin-like serine proteases"/>
    <property type="match status" value="1"/>
</dbReference>
<dbReference type="SUPFAM" id="SSF50494">
    <property type="entry name" value="Trypsin-like serine proteases"/>
    <property type="match status" value="1"/>
</dbReference>
<dbReference type="CDD" id="cd00190">
    <property type="entry name" value="Tryp_SPc"/>
    <property type="match status" value="1"/>
</dbReference>
<keyword evidence="4" id="KW-1015">Disulfide bond</keyword>
<evidence type="ECO:0000256" key="4">
    <source>
        <dbReference type="ARBA" id="ARBA00023157"/>
    </source>
</evidence>
<keyword evidence="1 5" id="KW-0645">Protease</keyword>
<reference evidence="7" key="1">
    <citation type="submission" date="2025-08" db="UniProtKB">
        <authorList>
            <consortium name="Ensembl"/>
        </authorList>
    </citation>
    <scope>IDENTIFICATION</scope>
</reference>
<sequence>MMMINMSCPLGCGIPRGRQRIIGGQLASLSAWPWQASLQASSPTIRGHSCGATLISERWLLTAAHCVVDVSGHVTSWAVHLGTNRRPDGSDADARSLRRVLRHPLHHGRSHDYDLALLELETPVSFSKHILPACLPHSNCSFLPGHTCWVTGWGDTGQGMHITYSCLALHHCVCIHPTPSPSSPSQGDSGGPLVCEMDGTWFLMGIVSWGDGCALPQKPGVYTRVKPFLDWIQNHTAYGEKREL</sequence>
<dbReference type="InterPro" id="IPR001254">
    <property type="entry name" value="Trypsin_dom"/>
</dbReference>
<accession>A0A8C4NI13</accession>
<dbReference type="InterPro" id="IPR018114">
    <property type="entry name" value="TRYPSIN_HIS"/>
</dbReference>
<dbReference type="Pfam" id="PF00089">
    <property type="entry name" value="Trypsin"/>
    <property type="match status" value="1"/>
</dbReference>
<dbReference type="GO" id="GO:0004252">
    <property type="term" value="F:serine-type endopeptidase activity"/>
    <property type="evidence" value="ECO:0007669"/>
    <property type="project" value="InterPro"/>
</dbReference>
<dbReference type="InterPro" id="IPR009003">
    <property type="entry name" value="Peptidase_S1_PA"/>
</dbReference>
<dbReference type="InterPro" id="IPR043504">
    <property type="entry name" value="Peptidase_S1_PA_chymotrypsin"/>
</dbReference>
<dbReference type="AlphaFoldDB" id="A0A8C4NI13"/>
<dbReference type="PANTHER" id="PTHR24252:SF17">
    <property type="entry name" value="SUPPRESSOR OF TUMORIGENICITY 14 PROTEIN HOMOLOG-RELATED"/>
    <property type="match status" value="1"/>
</dbReference>
<proteinExistence type="predicted"/>
<evidence type="ECO:0000256" key="3">
    <source>
        <dbReference type="ARBA" id="ARBA00022825"/>
    </source>
</evidence>
<dbReference type="Proteomes" id="UP000694388">
    <property type="component" value="Unplaced"/>
</dbReference>
<dbReference type="GO" id="GO:0006508">
    <property type="term" value="P:proteolysis"/>
    <property type="evidence" value="ECO:0007669"/>
    <property type="project" value="UniProtKB-KW"/>
</dbReference>